<dbReference type="InterPro" id="IPR008906">
    <property type="entry name" value="HATC_C_dom"/>
</dbReference>
<feature type="domain" description="HAT C-terminal dimerisation" evidence="2">
    <location>
        <begin position="1"/>
        <end position="67"/>
    </location>
</feature>
<dbReference type="EMBL" id="CAMAPF010000015">
    <property type="protein sequence ID" value="CAH9068404.1"/>
    <property type="molecule type" value="Genomic_DNA"/>
</dbReference>
<dbReference type="InterPro" id="IPR012337">
    <property type="entry name" value="RNaseH-like_sf"/>
</dbReference>
<feature type="compositionally biased region" description="Acidic residues" evidence="1">
    <location>
        <begin position="126"/>
        <end position="154"/>
    </location>
</feature>
<dbReference type="Pfam" id="PF05699">
    <property type="entry name" value="Dimer_Tnp_hAT"/>
    <property type="match status" value="1"/>
</dbReference>
<name>A0AAV0C7S8_9ASTE</name>
<evidence type="ECO:0000313" key="3">
    <source>
        <dbReference type="EMBL" id="CAH9068404.1"/>
    </source>
</evidence>
<evidence type="ECO:0000313" key="4">
    <source>
        <dbReference type="Proteomes" id="UP001152523"/>
    </source>
</evidence>
<feature type="compositionally biased region" description="Basic residues" evidence="1">
    <location>
        <begin position="206"/>
        <end position="215"/>
    </location>
</feature>
<comment type="caution">
    <text evidence="3">The sequence shown here is derived from an EMBL/GenBank/DDBJ whole genome shotgun (WGS) entry which is preliminary data.</text>
</comment>
<gene>
    <name evidence="3" type="ORF">CEPIT_LOCUS2738</name>
</gene>
<protein>
    <recommendedName>
        <fullName evidence="2">HAT C-terminal dimerisation domain-containing protein</fullName>
    </recommendedName>
</protein>
<organism evidence="3 4">
    <name type="scientific">Cuscuta epithymum</name>
    <dbReference type="NCBI Taxonomy" id="186058"/>
    <lineage>
        <taxon>Eukaryota</taxon>
        <taxon>Viridiplantae</taxon>
        <taxon>Streptophyta</taxon>
        <taxon>Embryophyta</taxon>
        <taxon>Tracheophyta</taxon>
        <taxon>Spermatophyta</taxon>
        <taxon>Magnoliopsida</taxon>
        <taxon>eudicotyledons</taxon>
        <taxon>Gunneridae</taxon>
        <taxon>Pentapetalae</taxon>
        <taxon>asterids</taxon>
        <taxon>lamiids</taxon>
        <taxon>Solanales</taxon>
        <taxon>Convolvulaceae</taxon>
        <taxon>Cuscuteae</taxon>
        <taxon>Cuscuta</taxon>
        <taxon>Cuscuta subgen. Cuscuta</taxon>
    </lineage>
</organism>
<sequence>MNPAEWWMIYGGCAPELKRVAVKVLCQTTSATNCERNWSTFSYIHTKSRNKLKYKKLQKLVFTQYNMKLKMRHQMRRSQEEIEESFNPINLDYIFEESDALSPWIEERENPLLDGLQNSSWLPLMDTDDEDMEGRNDDDDDGDGDDGDDGDGDDGNVGFGDPNNDGNDDTASEIQTDFQPTRRYRSLIDMTTDHPSLCESSGTGSNRRRGNRHHNVPLDDASYSSVGTNFGYSGNDESSSSTHYYVPFDQYPNVTSYDQYGNDQASSYYQPSTYQDPYYQETSGGLYDYVFIQGYYQDDGQSESRGCDPPRHSTMW</sequence>
<feature type="region of interest" description="Disordered" evidence="1">
    <location>
        <begin position="115"/>
        <end position="220"/>
    </location>
</feature>
<dbReference type="AlphaFoldDB" id="A0AAV0C7S8"/>
<dbReference type="GO" id="GO:0046983">
    <property type="term" value="F:protein dimerization activity"/>
    <property type="evidence" value="ECO:0007669"/>
    <property type="project" value="InterPro"/>
</dbReference>
<accession>A0AAV0C7S8</accession>
<dbReference type="SUPFAM" id="SSF53098">
    <property type="entry name" value="Ribonuclease H-like"/>
    <property type="match status" value="1"/>
</dbReference>
<dbReference type="Proteomes" id="UP001152523">
    <property type="component" value="Unassembled WGS sequence"/>
</dbReference>
<reference evidence="3" key="1">
    <citation type="submission" date="2022-07" db="EMBL/GenBank/DDBJ databases">
        <authorList>
            <person name="Macas J."/>
            <person name="Novak P."/>
            <person name="Neumann P."/>
        </authorList>
    </citation>
    <scope>NUCLEOTIDE SEQUENCE</scope>
</reference>
<evidence type="ECO:0000259" key="2">
    <source>
        <dbReference type="Pfam" id="PF05699"/>
    </source>
</evidence>
<proteinExistence type="predicted"/>
<keyword evidence="4" id="KW-1185">Reference proteome</keyword>
<evidence type="ECO:0000256" key="1">
    <source>
        <dbReference type="SAM" id="MobiDB-lite"/>
    </source>
</evidence>